<dbReference type="GO" id="GO:0051537">
    <property type="term" value="F:2 iron, 2 sulfur cluster binding"/>
    <property type="evidence" value="ECO:0007669"/>
    <property type="project" value="UniProtKB-KW"/>
</dbReference>
<dbReference type="InterPro" id="IPR006058">
    <property type="entry name" value="2Fe2S_fd_BS"/>
</dbReference>
<evidence type="ECO:0000256" key="2">
    <source>
        <dbReference type="ARBA" id="ARBA00022723"/>
    </source>
</evidence>
<dbReference type="PANTHER" id="PTHR44379">
    <property type="entry name" value="OXIDOREDUCTASE WITH IRON-SULFUR SUBUNIT"/>
    <property type="match status" value="1"/>
</dbReference>
<dbReference type="PATRIC" id="fig|162209.4.peg.1770"/>
<dbReference type="InterPro" id="IPR002888">
    <property type="entry name" value="2Fe-2S-bd"/>
</dbReference>
<dbReference type="Proteomes" id="UP000061660">
    <property type="component" value="Chromosome"/>
</dbReference>
<dbReference type="Gene3D" id="3.10.20.30">
    <property type="match status" value="1"/>
</dbReference>
<dbReference type="GO" id="GO:0046872">
    <property type="term" value="F:metal ion binding"/>
    <property type="evidence" value="ECO:0007669"/>
    <property type="project" value="UniProtKB-KW"/>
</dbReference>
<dbReference type="Pfam" id="PF00111">
    <property type="entry name" value="Fer2"/>
    <property type="match status" value="1"/>
</dbReference>
<dbReference type="SUPFAM" id="SSF54292">
    <property type="entry name" value="2Fe-2S ferredoxin-like"/>
    <property type="match status" value="1"/>
</dbReference>
<accession>A0A0U2W3R9</accession>
<dbReference type="RefSeq" id="WP_054820022.1">
    <property type="nucleotide sequence ID" value="NZ_BJCS01000015.1"/>
</dbReference>
<evidence type="ECO:0000256" key="5">
    <source>
        <dbReference type="ARBA" id="ARBA00023014"/>
    </source>
</evidence>
<dbReference type="PANTHER" id="PTHR44379:SF5">
    <property type="entry name" value="OXIDOREDUCTASE WITH IRON-SULFUR SUBUNIT"/>
    <property type="match status" value="1"/>
</dbReference>
<evidence type="ECO:0000256" key="1">
    <source>
        <dbReference type="ARBA" id="ARBA00022714"/>
    </source>
</evidence>
<dbReference type="Pfam" id="PF01799">
    <property type="entry name" value="Fer2_2"/>
    <property type="match status" value="1"/>
</dbReference>
<evidence type="ECO:0000256" key="3">
    <source>
        <dbReference type="ARBA" id="ARBA00023002"/>
    </source>
</evidence>
<name>A0A0U2W3R9_9BACL</name>
<keyword evidence="4" id="KW-0408">Iron</keyword>
<dbReference type="GO" id="GO:0016491">
    <property type="term" value="F:oxidoreductase activity"/>
    <property type="evidence" value="ECO:0007669"/>
    <property type="project" value="UniProtKB-KW"/>
</dbReference>
<keyword evidence="1" id="KW-0001">2Fe-2S</keyword>
<keyword evidence="2" id="KW-0479">Metal-binding</keyword>
<reference evidence="7" key="1">
    <citation type="submission" date="2015-12" db="EMBL/GenBank/DDBJ databases">
        <title>Complete genome sequences of two moderately thermophilic Paenibacillus species.</title>
        <authorList>
            <person name="Butler R.III."/>
            <person name="Wang J."/>
            <person name="Stark B.C."/>
            <person name="Pombert J.-F."/>
        </authorList>
    </citation>
    <scope>NUCLEOTIDE SEQUENCE [LARGE SCALE GENOMIC DNA]</scope>
    <source>
        <strain evidence="7">32O-Y</strain>
    </source>
</reference>
<reference evidence="6 7" key="2">
    <citation type="journal article" date="2016" name="Genome Announc.">
        <title>Complete Genome Sequences of Two Interactive Moderate Thermophiles, Paenibacillus napthalenovorans 32O-Y and Paenibacillus sp. 32O-W.</title>
        <authorList>
            <person name="Butler R.R.III."/>
            <person name="Wang J."/>
            <person name="Stark B.C."/>
            <person name="Pombert J.F."/>
        </authorList>
    </citation>
    <scope>NUCLEOTIDE SEQUENCE [LARGE SCALE GENOMIC DNA]</scope>
    <source>
        <strain evidence="6 7">32O-Y</strain>
    </source>
</reference>
<dbReference type="InterPro" id="IPR051452">
    <property type="entry name" value="Diverse_Oxidoreductases"/>
</dbReference>
<dbReference type="OrthoDB" id="9796880at2"/>
<keyword evidence="7" id="KW-1185">Reference proteome</keyword>
<dbReference type="PROSITE" id="PS00197">
    <property type="entry name" value="2FE2S_FER_1"/>
    <property type="match status" value="1"/>
</dbReference>
<dbReference type="EMBL" id="CP013652">
    <property type="protein sequence ID" value="ALS22045.1"/>
    <property type="molecule type" value="Genomic_DNA"/>
</dbReference>
<dbReference type="InterPro" id="IPR036010">
    <property type="entry name" value="2Fe-2S_ferredoxin-like_sf"/>
</dbReference>
<dbReference type="InterPro" id="IPR012675">
    <property type="entry name" value="Beta-grasp_dom_sf"/>
</dbReference>
<sequence>MIVDANAGAWSCTINGKPVVLEHMPPTRKLLDILRDELRLTGTKMACGIGRCGACMVLLDGKPVNSCLLMAYQCAGRELVTIEGLQGPERDPVQQAFLEEGAFQCGYCTSGMLMSVKGLLKANPCPNRSEIEESLSGNLCRCTGYGPIIRAVEKLSELNRQGARNVDREV</sequence>
<keyword evidence="3" id="KW-0560">Oxidoreductase</keyword>
<dbReference type="SUPFAM" id="SSF47741">
    <property type="entry name" value="CO dehydrogenase ISP C-domain like"/>
    <property type="match status" value="1"/>
</dbReference>
<gene>
    <name evidence="6" type="ORF">IJ22_16710</name>
</gene>
<dbReference type="InterPro" id="IPR036884">
    <property type="entry name" value="2Fe-2S-bd_dom_sf"/>
</dbReference>
<organism evidence="6 7">
    <name type="scientific">Paenibacillus naphthalenovorans</name>
    <dbReference type="NCBI Taxonomy" id="162209"/>
    <lineage>
        <taxon>Bacteria</taxon>
        <taxon>Bacillati</taxon>
        <taxon>Bacillota</taxon>
        <taxon>Bacilli</taxon>
        <taxon>Bacillales</taxon>
        <taxon>Paenibacillaceae</taxon>
        <taxon>Paenibacillus</taxon>
    </lineage>
</organism>
<keyword evidence="5" id="KW-0411">Iron-sulfur</keyword>
<protein>
    <submittedName>
        <fullName evidence="6">Xanthine dehydrogenase</fullName>
    </submittedName>
</protein>
<evidence type="ECO:0000313" key="6">
    <source>
        <dbReference type="EMBL" id="ALS22045.1"/>
    </source>
</evidence>
<dbReference type="Gene3D" id="1.10.150.120">
    <property type="entry name" value="[2Fe-2S]-binding domain"/>
    <property type="match status" value="1"/>
</dbReference>
<dbReference type="AlphaFoldDB" id="A0A0U2W3R9"/>
<evidence type="ECO:0000313" key="7">
    <source>
        <dbReference type="Proteomes" id="UP000061660"/>
    </source>
</evidence>
<proteinExistence type="predicted"/>
<dbReference type="STRING" id="162209.IJ22_16710"/>
<dbReference type="PROSITE" id="PS51085">
    <property type="entry name" value="2FE2S_FER_2"/>
    <property type="match status" value="1"/>
</dbReference>
<dbReference type="KEGG" id="pnp:IJ22_16710"/>
<dbReference type="InterPro" id="IPR001041">
    <property type="entry name" value="2Fe-2S_ferredoxin-type"/>
</dbReference>
<evidence type="ECO:0000256" key="4">
    <source>
        <dbReference type="ARBA" id="ARBA00023004"/>
    </source>
</evidence>